<gene>
    <name evidence="5" type="primary">matP</name>
    <name evidence="9" type="ORF">DKK76_04375</name>
    <name evidence="8" type="ORF">FPB0191_00904</name>
</gene>
<dbReference type="EMBL" id="CP009056">
    <property type="protein sequence ID" value="AJA44730.1"/>
    <property type="molecule type" value="Genomic_DNA"/>
</dbReference>
<dbReference type="NCBIfam" id="NF003471">
    <property type="entry name" value="PRK05097.1"/>
    <property type="match status" value="1"/>
</dbReference>
<dbReference type="HAMAP" id="MF_01073">
    <property type="entry name" value="MatP"/>
    <property type="match status" value="1"/>
</dbReference>
<evidence type="ECO:0000256" key="3">
    <source>
        <dbReference type="ARBA" id="ARBA00023125"/>
    </source>
</evidence>
<organism evidence="8 10">
    <name type="scientific">Frischella perrara</name>
    <dbReference type="NCBI Taxonomy" id="1267021"/>
    <lineage>
        <taxon>Bacteria</taxon>
        <taxon>Pseudomonadati</taxon>
        <taxon>Pseudomonadota</taxon>
        <taxon>Gammaproteobacteria</taxon>
        <taxon>Orbales</taxon>
        <taxon>Orbaceae</taxon>
        <taxon>Frischella</taxon>
    </lineage>
</organism>
<dbReference type="STRING" id="1267021.FPB0191_00904"/>
<keyword evidence="4 5" id="KW-0131">Cell cycle</keyword>
<evidence type="ECO:0000313" key="11">
    <source>
        <dbReference type="Proteomes" id="UP000247838"/>
    </source>
</evidence>
<reference evidence="9 11" key="2">
    <citation type="submission" date="2018-05" db="EMBL/GenBank/DDBJ databases">
        <title>Reference genomes for bee gut microbiota database.</title>
        <authorList>
            <person name="Ellegaard K.M."/>
        </authorList>
    </citation>
    <scope>NUCLEOTIDE SEQUENCE [LARGE SCALE GENOMIC DNA]</scope>
    <source>
        <strain evidence="9 11">ESL0167</strain>
    </source>
</reference>
<evidence type="ECO:0000259" key="6">
    <source>
        <dbReference type="Pfam" id="PF06303"/>
    </source>
</evidence>
<dbReference type="InterPro" id="IPR035375">
    <property type="entry name" value="MatP_C"/>
</dbReference>
<dbReference type="OrthoDB" id="5814691at2"/>
<keyword evidence="3 5" id="KW-0238">DNA-binding</keyword>
<keyword evidence="10" id="KW-1185">Reference proteome</keyword>
<feature type="domain" description="MatP C-terminal ribbon-helix-helix" evidence="7">
    <location>
        <begin position="89"/>
        <end position="147"/>
    </location>
</feature>
<accession>A0A0A7RZI8</accession>
<name>A0A0A7RZI8_FRIPE</name>
<dbReference type="Gene3D" id="1.10.1220.10">
    <property type="entry name" value="Met repressor-like"/>
    <property type="match status" value="1"/>
</dbReference>
<dbReference type="InterPro" id="IPR035087">
    <property type="entry name" value="MatP_N"/>
</dbReference>
<evidence type="ECO:0000313" key="8">
    <source>
        <dbReference type="EMBL" id="AJA44730.1"/>
    </source>
</evidence>
<comment type="function">
    <text evidence="5">Required for spatial organization of the terminus region of the chromosome (Ter macrodomain) during the cell cycle. Prevents early segregation of duplicated Ter macrodomains during cell division. Binds specifically to matS, which is a 13 bp signature motif repeated within the Ter macrodomain.</text>
</comment>
<dbReference type="GO" id="GO:0006355">
    <property type="term" value="P:regulation of DNA-templated transcription"/>
    <property type="evidence" value="ECO:0007669"/>
    <property type="project" value="InterPro"/>
</dbReference>
<comment type="subunit">
    <text evidence="5">Homodimer.</text>
</comment>
<evidence type="ECO:0000256" key="2">
    <source>
        <dbReference type="ARBA" id="ARBA00022618"/>
    </source>
</evidence>
<dbReference type="EMBL" id="QGLM01000007">
    <property type="protein sequence ID" value="PXY96132.1"/>
    <property type="molecule type" value="Genomic_DNA"/>
</dbReference>
<dbReference type="InterPro" id="IPR009390">
    <property type="entry name" value="MatP"/>
</dbReference>
<dbReference type="Proteomes" id="UP000247838">
    <property type="component" value="Unassembled WGS sequence"/>
</dbReference>
<dbReference type="HOGENOM" id="CLU_142157_0_0_6"/>
<reference evidence="8 10" key="1">
    <citation type="journal article" date="2014" name="Appl. Environ. Microbiol.">
        <title>Gut symbionts from distinct hosts exhibit genotoxic activity via divergent colibactin biosynthetic pathways.</title>
        <authorList>
            <person name="Engel P."/>
            <person name="Vizcaino M.I."/>
            <person name="Crawford J.M."/>
        </authorList>
    </citation>
    <scope>NUCLEOTIDE SEQUENCE [LARGE SCALE GENOMIC DNA]</scope>
    <source>
        <strain evidence="8 10">PEB0191</strain>
    </source>
</reference>
<evidence type="ECO:0000313" key="10">
    <source>
        <dbReference type="Proteomes" id="UP000030901"/>
    </source>
</evidence>
<dbReference type="Proteomes" id="UP000030901">
    <property type="component" value="Chromosome"/>
</dbReference>
<dbReference type="AlphaFoldDB" id="A0A0A7RZI8"/>
<evidence type="ECO:0000256" key="1">
    <source>
        <dbReference type="ARBA" id="ARBA00022490"/>
    </source>
</evidence>
<dbReference type="GO" id="GO:0043565">
    <property type="term" value="F:sequence-specific DNA binding"/>
    <property type="evidence" value="ECO:0007669"/>
    <property type="project" value="UniProtKB-UniRule"/>
</dbReference>
<dbReference type="Pfam" id="PF06303">
    <property type="entry name" value="MatP"/>
    <property type="match status" value="1"/>
</dbReference>
<sequence>MKYQQLENLECGWKWNYLIKKYREGESITRHIEKSAEQEAIQELLNLEHNPTKVLDWITNHLNHDLDNRMKQTIRARRKRHFNSEHQNTRKKSIDLEFLVWQRLANLAKRRGLTLSEVIIQLIDDAEQKDQYVNKVSTIKDDLISLLTNNDDQKQS</sequence>
<dbReference type="InterPro" id="IPR013321">
    <property type="entry name" value="Arc_rbn_hlx_hlx"/>
</dbReference>
<comment type="similarity">
    <text evidence="5">Belongs to the MatP family.</text>
</comment>
<keyword evidence="1 5" id="KW-0963">Cytoplasm</keyword>
<dbReference type="RefSeq" id="WP_039104345.1">
    <property type="nucleotide sequence ID" value="NZ_CALYQC010000026.1"/>
</dbReference>
<feature type="domain" description="MatP N-terminal" evidence="6">
    <location>
        <begin position="2"/>
        <end position="85"/>
    </location>
</feature>
<dbReference type="GO" id="GO:0005737">
    <property type="term" value="C:cytoplasm"/>
    <property type="evidence" value="ECO:0007669"/>
    <property type="project" value="UniProtKB-SubCell"/>
</dbReference>
<protein>
    <recommendedName>
        <fullName evidence="5">Macrodomain Ter protein</fullName>
    </recommendedName>
</protein>
<evidence type="ECO:0000256" key="5">
    <source>
        <dbReference type="HAMAP-Rule" id="MF_01073"/>
    </source>
</evidence>
<proteinExistence type="inferred from homology"/>
<dbReference type="Pfam" id="PF17414">
    <property type="entry name" value="MatP_C"/>
    <property type="match status" value="1"/>
</dbReference>
<dbReference type="Gene3D" id="1.20.1270.380">
    <property type="entry name" value="MatP, N-terminal domain"/>
    <property type="match status" value="1"/>
</dbReference>
<keyword evidence="2 5" id="KW-0132">Cell division</keyword>
<evidence type="ECO:0000259" key="7">
    <source>
        <dbReference type="Pfam" id="PF17414"/>
    </source>
</evidence>
<comment type="subcellular location">
    <subcellularLocation>
        <location evidence="5">Cytoplasm</location>
    </subcellularLocation>
</comment>
<evidence type="ECO:0000256" key="4">
    <source>
        <dbReference type="ARBA" id="ARBA00023306"/>
    </source>
</evidence>
<dbReference type="GO" id="GO:0051301">
    <property type="term" value="P:cell division"/>
    <property type="evidence" value="ECO:0007669"/>
    <property type="project" value="UniProtKB-UniRule"/>
</dbReference>
<dbReference type="KEGG" id="fpp:FPB0191_00904"/>
<dbReference type="InterPro" id="IPR038339">
    <property type="entry name" value="MatP_N_sf"/>
</dbReference>
<evidence type="ECO:0000313" key="9">
    <source>
        <dbReference type="EMBL" id="PXY96132.1"/>
    </source>
</evidence>